<reference evidence="1 2" key="1">
    <citation type="journal article" date="2021" name="ISME Commun">
        <title>Automated analysis of genomic sequences facilitates high-throughput and comprehensive description of bacteria.</title>
        <authorList>
            <person name="Hitch T.C.A."/>
        </authorList>
    </citation>
    <scope>NUCLEOTIDE SEQUENCE [LARGE SCALE GENOMIC DNA]</scope>
    <source>
        <strain evidence="1 2">Sanger_18</strain>
    </source>
</reference>
<comment type="caution">
    <text evidence="1">The sequence shown here is derived from an EMBL/GenBank/DDBJ whole genome shotgun (WGS) entry which is preliminary data.</text>
</comment>
<evidence type="ECO:0000313" key="2">
    <source>
        <dbReference type="Proteomes" id="UP001652432"/>
    </source>
</evidence>
<sequence length="309" mass="35868">MILNTGSRTDIPAYFSDWFYKRIEEGYVMVRNPYYPEQVTRYVLNPSVVDVLVFCTKNPQPMISRLERLSTYDMFWFVTITPYGREIEPFVPPKEKVIESFRQLSEMTGREKMSWRYDPVFITEKYSVDYHIACFAEMTEKLRGYTGQCVVSFLDLYEKTKRNFREARGVTRDEQERIIEAFAGIAEANGMQIHLCCENQALLRSHVDADGCLSQKVLERAIGCGLQVPKKKTAREACSCLLGADIGVYNTCGHGCLYCYANYDRKSVEENRKRHDVNSPLLIGHLKETDHVKEAQQKSFKDTQMRLFL</sequence>
<dbReference type="InterPro" id="IPR014998">
    <property type="entry name" value="DUF1848"/>
</dbReference>
<dbReference type="Pfam" id="PF08902">
    <property type="entry name" value="DUF1848"/>
    <property type="match status" value="1"/>
</dbReference>
<protein>
    <submittedName>
        <fullName evidence="1">DUF1848 domain-containing protein</fullName>
    </submittedName>
</protein>
<name>A0ABT2T438_9FIRM</name>
<keyword evidence="2" id="KW-1185">Reference proteome</keyword>
<proteinExistence type="predicted"/>
<dbReference type="Proteomes" id="UP001652432">
    <property type="component" value="Unassembled WGS sequence"/>
</dbReference>
<accession>A0ABT2T438</accession>
<gene>
    <name evidence="1" type="ORF">OCV77_11010</name>
</gene>
<organism evidence="1 2">
    <name type="scientific">Suilimivivens aceti</name>
    <dbReference type="NCBI Taxonomy" id="2981774"/>
    <lineage>
        <taxon>Bacteria</taxon>
        <taxon>Bacillati</taxon>
        <taxon>Bacillota</taxon>
        <taxon>Clostridia</taxon>
        <taxon>Lachnospirales</taxon>
        <taxon>Lachnospiraceae</taxon>
        <taxon>Suilimivivens</taxon>
    </lineage>
</organism>
<dbReference type="EMBL" id="JAOQKJ010000008">
    <property type="protein sequence ID" value="MCU6745018.1"/>
    <property type="molecule type" value="Genomic_DNA"/>
</dbReference>
<evidence type="ECO:0000313" key="1">
    <source>
        <dbReference type="EMBL" id="MCU6745018.1"/>
    </source>
</evidence>
<dbReference type="RefSeq" id="WP_262575128.1">
    <property type="nucleotide sequence ID" value="NZ_JAOQKJ010000008.1"/>
</dbReference>